<dbReference type="Gene3D" id="1.10.10.10">
    <property type="entry name" value="Winged helix-like DNA-binding domain superfamily/Winged helix DNA-binding domain"/>
    <property type="match status" value="1"/>
</dbReference>
<feature type="domain" description="RNA polymerase sigma factor 70 region 4 type 2" evidence="7">
    <location>
        <begin position="144"/>
        <end position="194"/>
    </location>
</feature>
<keyword evidence="3" id="KW-0731">Sigma factor</keyword>
<evidence type="ECO:0000256" key="6">
    <source>
        <dbReference type="SAM" id="MobiDB-lite"/>
    </source>
</evidence>
<dbReference type="SUPFAM" id="SSF88659">
    <property type="entry name" value="Sigma3 and sigma4 domains of RNA polymerase sigma factors"/>
    <property type="match status" value="1"/>
</dbReference>
<keyword evidence="5" id="KW-0804">Transcription</keyword>
<name>A0A6J6C961_9ZZZZ</name>
<dbReference type="PANTHER" id="PTHR43133">
    <property type="entry name" value="RNA POLYMERASE ECF-TYPE SIGMA FACTO"/>
    <property type="match status" value="1"/>
</dbReference>
<dbReference type="Gene3D" id="1.10.1740.10">
    <property type="match status" value="1"/>
</dbReference>
<evidence type="ECO:0000313" key="8">
    <source>
        <dbReference type="EMBL" id="CAB4547806.1"/>
    </source>
</evidence>
<dbReference type="EMBL" id="CAEZSR010000019">
    <property type="protein sequence ID" value="CAB4547806.1"/>
    <property type="molecule type" value="Genomic_DNA"/>
</dbReference>
<dbReference type="GO" id="GO:0003677">
    <property type="term" value="F:DNA binding"/>
    <property type="evidence" value="ECO:0007669"/>
    <property type="project" value="UniProtKB-KW"/>
</dbReference>
<feature type="region of interest" description="Disordered" evidence="6">
    <location>
        <begin position="1"/>
        <end position="21"/>
    </location>
</feature>
<dbReference type="GO" id="GO:0006352">
    <property type="term" value="P:DNA-templated transcription initiation"/>
    <property type="evidence" value="ECO:0007669"/>
    <property type="project" value="InterPro"/>
</dbReference>
<evidence type="ECO:0000256" key="5">
    <source>
        <dbReference type="ARBA" id="ARBA00023163"/>
    </source>
</evidence>
<dbReference type="GO" id="GO:0016987">
    <property type="term" value="F:sigma factor activity"/>
    <property type="evidence" value="ECO:0007669"/>
    <property type="project" value="UniProtKB-KW"/>
</dbReference>
<organism evidence="8">
    <name type="scientific">freshwater metagenome</name>
    <dbReference type="NCBI Taxonomy" id="449393"/>
    <lineage>
        <taxon>unclassified sequences</taxon>
        <taxon>metagenomes</taxon>
        <taxon>ecological metagenomes</taxon>
    </lineage>
</organism>
<dbReference type="SUPFAM" id="SSF88946">
    <property type="entry name" value="Sigma2 domain of RNA polymerase sigma factors"/>
    <property type="match status" value="1"/>
</dbReference>
<keyword evidence="4" id="KW-0238">DNA-binding</keyword>
<evidence type="ECO:0000256" key="1">
    <source>
        <dbReference type="ARBA" id="ARBA00010641"/>
    </source>
</evidence>
<gene>
    <name evidence="8" type="ORF">UFOPK1493_00815</name>
</gene>
<dbReference type="InterPro" id="IPR013249">
    <property type="entry name" value="RNA_pol_sigma70_r4_t2"/>
</dbReference>
<evidence type="ECO:0000256" key="2">
    <source>
        <dbReference type="ARBA" id="ARBA00023015"/>
    </source>
</evidence>
<proteinExistence type="inferred from homology"/>
<dbReference type="InterPro" id="IPR013325">
    <property type="entry name" value="RNA_pol_sigma_r2"/>
</dbReference>
<reference evidence="8" key="1">
    <citation type="submission" date="2020-05" db="EMBL/GenBank/DDBJ databases">
        <authorList>
            <person name="Chiriac C."/>
            <person name="Salcher M."/>
            <person name="Ghai R."/>
            <person name="Kavagutti S V."/>
        </authorList>
    </citation>
    <scope>NUCLEOTIDE SEQUENCE</scope>
</reference>
<dbReference type="Pfam" id="PF08281">
    <property type="entry name" value="Sigma70_r4_2"/>
    <property type="match status" value="1"/>
</dbReference>
<comment type="similarity">
    <text evidence="1">Belongs to the sigma-70 factor family. ECF subfamily.</text>
</comment>
<dbReference type="AlphaFoldDB" id="A0A6J6C961"/>
<accession>A0A6J6C961</accession>
<dbReference type="PANTHER" id="PTHR43133:SF50">
    <property type="entry name" value="ECF RNA POLYMERASE SIGMA FACTOR SIGM"/>
    <property type="match status" value="1"/>
</dbReference>
<sequence>MNPHPNSDPMEPDRGDRGVSGMDFAIDAATGAHAAPLEPQEGIGTQLRFASFEVFYASDRAPVGRALALTIRDDDLAREAVDEAMARAYQRWPHVSQLENPGGWVYRVGLNWSRSVVRRRRRTPPIWIARPADVAPTATSDPSIDRALDRLSVDQRAVVVCRLLLGLSELQTADTLGIRPGTVKSRLARALERLQPLLAPLHASPEEDR</sequence>
<dbReference type="InterPro" id="IPR036388">
    <property type="entry name" value="WH-like_DNA-bd_sf"/>
</dbReference>
<evidence type="ECO:0000256" key="4">
    <source>
        <dbReference type="ARBA" id="ARBA00023125"/>
    </source>
</evidence>
<evidence type="ECO:0000256" key="3">
    <source>
        <dbReference type="ARBA" id="ARBA00023082"/>
    </source>
</evidence>
<dbReference type="CDD" id="cd06171">
    <property type="entry name" value="Sigma70_r4"/>
    <property type="match status" value="1"/>
</dbReference>
<dbReference type="InterPro" id="IPR039425">
    <property type="entry name" value="RNA_pol_sigma-70-like"/>
</dbReference>
<protein>
    <submittedName>
        <fullName evidence="8">Unannotated protein</fullName>
    </submittedName>
</protein>
<keyword evidence="2" id="KW-0805">Transcription regulation</keyword>
<evidence type="ECO:0000259" key="7">
    <source>
        <dbReference type="Pfam" id="PF08281"/>
    </source>
</evidence>
<dbReference type="InterPro" id="IPR013324">
    <property type="entry name" value="RNA_pol_sigma_r3/r4-like"/>
</dbReference>